<evidence type="ECO:0000313" key="3">
    <source>
        <dbReference type="Proteomes" id="UP001188597"/>
    </source>
</evidence>
<protein>
    <recommendedName>
        <fullName evidence="1">SUEL-type lectin domain-containing protein</fullName>
    </recommendedName>
</protein>
<dbReference type="EMBL" id="JAVXUP010000179">
    <property type="protein sequence ID" value="KAK3035262.1"/>
    <property type="molecule type" value="Genomic_DNA"/>
</dbReference>
<feature type="domain" description="SUEL-type lectin" evidence="1">
    <location>
        <begin position="204"/>
        <end position="248"/>
    </location>
</feature>
<dbReference type="InterPro" id="IPR000922">
    <property type="entry name" value="Lectin_gal-bd_dom"/>
</dbReference>
<comment type="caution">
    <text evidence="2">The sequence shown here is derived from an EMBL/GenBank/DDBJ whole genome shotgun (WGS) entry which is preliminary data.</text>
</comment>
<dbReference type="PANTHER" id="PTHR34460:SF2">
    <property type="entry name" value="OS04G0405500 PROTEIN"/>
    <property type="match status" value="1"/>
</dbReference>
<keyword evidence="3" id="KW-1185">Reference proteome</keyword>
<dbReference type="PANTHER" id="PTHR34460">
    <property type="entry name" value="VITELLOGENIN-LIKE PROTEIN"/>
    <property type="match status" value="1"/>
</dbReference>
<accession>A0AA88WW32</accession>
<dbReference type="PROSITE" id="PS50228">
    <property type="entry name" value="SUEL_LECTIN"/>
    <property type="match status" value="1"/>
</dbReference>
<feature type="non-terminal residue" evidence="2">
    <location>
        <position position="1"/>
    </location>
</feature>
<organism evidence="2 3">
    <name type="scientific">Escallonia herrerae</name>
    <dbReference type="NCBI Taxonomy" id="1293975"/>
    <lineage>
        <taxon>Eukaryota</taxon>
        <taxon>Viridiplantae</taxon>
        <taxon>Streptophyta</taxon>
        <taxon>Embryophyta</taxon>
        <taxon>Tracheophyta</taxon>
        <taxon>Spermatophyta</taxon>
        <taxon>Magnoliopsida</taxon>
        <taxon>eudicotyledons</taxon>
        <taxon>Gunneridae</taxon>
        <taxon>Pentapetalae</taxon>
        <taxon>asterids</taxon>
        <taxon>campanulids</taxon>
        <taxon>Escalloniales</taxon>
        <taxon>Escalloniaceae</taxon>
        <taxon>Escallonia</taxon>
    </lineage>
</organism>
<name>A0AA88WW32_9ASTE</name>
<dbReference type="AlphaFoldDB" id="A0AA88WW32"/>
<evidence type="ECO:0000313" key="2">
    <source>
        <dbReference type="EMBL" id="KAK3035262.1"/>
    </source>
</evidence>
<dbReference type="GO" id="GO:0030246">
    <property type="term" value="F:carbohydrate binding"/>
    <property type="evidence" value="ECO:0007669"/>
    <property type="project" value="InterPro"/>
</dbReference>
<proteinExistence type="predicted"/>
<gene>
    <name evidence="2" type="ORF">RJ639_034699</name>
</gene>
<dbReference type="Proteomes" id="UP001188597">
    <property type="component" value="Unassembled WGS sequence"/>
</dbReference>
<evidence type="ECO:0000259" key="1">
    <source>
        <dbReference type="PROSITE" id="PS50228"/>
    </source>
</evidence>
<sequence>MKQRHQQQQNQKPNHKSEFGCWVWLQEDMGKGSMHCTDRPYKNNTSGGICAFCHQEKLGKLVSFSFPIAVFPSSSSSSSPSLRSDFGTDRSSTFTLPVCPTQLSTSNTRSLGNTSPASDQHHSRFGLVHYYSLVIRYHVPRSWFKTSGNILVVFEEKGGDPTQIRFSNRKLSRVCAHVSEDQPSFGLESSYKGANENYQNNVTVQLKCPSGTRISAVYFASFGTPTGSCGSFSKGECHDPNSISSVEK</sequence>
<dbReference type="CDD" id="cd22842">
    <property type="entry name" value="Gal_Rha_Lectin_BGal"/>
    <property type="match status" value="1"/>
</dbReference>
<reference evidence="2" key="1">
    <citation type="submission" date="2022-12" db="EMBL/GenBank/DDBJ databases">
        <title>Draft genome assemblies for two species of Escallonia (Escalloniales).</title>
        <authorList>
            <person name="Chanderbali A."/>
            <person name="Dervinis C."/>
            <person name="Anghel I."/>
            <person name="Soltis D."/>
            <person name="Soltis P."/>
            <person name="Zapata F."/>
        </authorList>
    </citation>
    <scope>NUCLEOTIDE SEQUENCE</scope>
    <source>
        <strain evidence="2">UCBG64.0493</strain>
        <tissue evidence="2">Leaf</tissue>
    </source>
</reference>